<protein>
    <submittedName>
        <fullName evidence="2">Uncharacterized protein</fullName>
    </submittedName>
</protein>
<proteinExistence type="predicted"/>
<dbReference type="AlphaFoldDB" id="A0A8X6KTB7"/>
<feature type="region of interest" description="Disordered" evidence="1">
    <location>
        <begin position="46"/>
        <end position="88"/>
    </location>
</feature>
<comment type="caution">
    <text evidence="2">The sequence shown here is derived from an EMBL/GenBank/DDBJ whole genome shotgun (WGS) entry which is preliminary data.</text>
</comment>
<name>A0A8X6KTB7_TRICU</name>
<evidence type="ECO:0000313" key="3">
    <source>
        <dbReference type="Proteomes" id="UP000887116"/>
    </source>
</evidence>
<sequence>MSSILSISGDDLSKLANMADKMWEIKSSTYQNVDAVKYPSNENFLDTETSERTRENILSPEAVESLPHRKPPEGSPLASNQYTTRSGRTVRSLSYLTDCTP</sequence>
<organism evidence="2 3">
    <name type="scientific">Trichonephila clavata</name>
    <name type="common">Joro spider</name>
    <name type="synonym">Nephila clavata</name>
    <dbReference type="NCBI Taxonomy" id="2740835"/>
    <lineage>
        <taxon>Eukaryota</taxon>
        <taxon>Metazoa</taxon>
        <taxon>Ecdysozoa</taxon>
        <taxon>Arthropoda</taxon>
        <taxon>Chelicerata</taxon>
        <taxon>Arachnida</taxon>
        <taxon>Araneae</taxon>
        <taxon>Araneomorphae</taxon>
        <taxon>Entelegynae</taxon>
        <taxon>Araneoidea</taxon>
        <taxon>Nephilidae</taxon>
        <taxon>Trichonephila</taxon>
    </lineage>
</organism>
<dbReference type="Proteomes" id="UP000887116">
    <property type="component" value="Unassembled WGS sequence"/>
</dbReference>
<dbReference type="EMBL" id="BMAO01032351">
    <property type="protein sequence ID" value="GFQ81648.1"/>
    <property type="molecule type" value="Genomic_DNA"/>
</dbReference>
<evidence type="ECO:0000256" key="1">
    <source>
        <dbReference type="SAM" id="MobiDB-lite"/>
    </source>
</evidence>
<feature type="compositionally biased region" description="Polar residues" evidence="1">
    <location>
        <begin position="77"/>
        <end position="88"/>
    </location>
</feature>
<evidence type="ECO:0000313" key="2">
    <source>
        <dbReference type="EMBL" id="GFQ81648.1"/>
    </source>
</evidence>
<accession>A0A8X6KTB7</accession>
<reference evidence="2" key="1">
    <citation type="submission" date="2020-07" db="EMBL/GenBank/DDBJ databases">
        <title>Multicomponent nature underlies the extraordinary mechanical properties of spider dragline silk.</title>
        <authorList>
            <person name="Kono N."/>
            <person name="Nakamura H."/>
            <person name="Mori M."/>
            <person name="Yoshida Y."/>
            <person name="Ohtoshi R."/>
            <person name="Malay A.D."/>
            <person name="Moran D.A.P."/>
            <person name="Tomita M."/>
            <person name="Numata K."/>
            <person name="Arakawa K."/>
        </authorList>
    </citation>
    <scope>NUCLEOTIDE SEQUENCE</scope>
</reference>
<gene>
    <name evidence="2" type="ORF">TNCT_9691</name>
</gene>
<keyword evidence="3" id="KW-1185">Reference proteome</keyword>